<evidence type="ECO:0000313" key="8">
    <source>
        <dbReference type="Proteomes" id="UP000011682"/>
    </source>
</evidence>
<dbReference type="PANTHER" id="PTHR30055">
    <property type="entry name" value="HTH-TYPE TRANSCRIPTIONAL REGULATOR RUTR"/>
    <property type="match status" value="1"/>
</dbReference>
<protein>
    <submittedName>
        <fullName evidence="7">Transcriptional regulator, TetR family</fullName>
    </submittedName>
</protein>
<dbReference type="RefSeq" id="WP_002624469.1">
    <property type="nucleotide sequence ID" value="NZ_ANAH02000073.1"/>
</dbReference>
<evidence type="ECO:0000313" key="7">
    <source>
        <dbReference type="EMBL" id="EPX55231.1"/>
    </source>
</evidence>
<evidence type="ECO:0000256" key="5">
    <source>
        <dbReference type="SAM" id="MobiDB-lite"/>
    </source>
</evidence>
<accession>S9NWF7</accession>
<organism evidence="7 8">
    <name type="scientific">Cystobacter fuscus (strain ATCC 25194 / DSM 2262 / NBRC 100088 / M29)</name>
    <dbReference type="NCBI Taxonomy" id="1242864"/>
    <lineage>
        <taxon>Bacteria</taxon>
        <taxon>Pseudomonadati</taxon>
        <taxon>Myxococcota</taxon>
        <taxon>Myxococcia</taxon>
        <taxon>Myxococcales</taxon>
        <taxon>Cystobacterineae</taxon>
        <taxon>Archangiaceae</taxon>
        <taxon>Cystobacter</taxon>
    </lineage>
</organism>
<feature type="region of interest" description="Disordered" evidence="5">
    <location>
        <begin position="198"/>
        <end position="222"/>
    </location>
</feature>
<dbReference type="PANTHER" id="PTHR30055:SF220">
    <property type="entry name" value="TETR-FAMILY REGULATORY PROTEIN"/>
    <property type="match status" value="1"/>
</dbReference>
<dbReference type="InterPro" id="IPR009057">
    <property type="entry name" value="Homeodomain-like_sf"/>
</dbReference>
<dbReference type="GO" id="GO:0000976">
    <property type="term" value="F:transcription cis-regulatory region binding"/>
    <property type="evidence" value="ECO:0007669"/>
    <property type="project" value="TreeGrafter"/>
</dbReference>
<dbReference type="InterPro" id="IPR036271">
    <property type="entry name" value="Tet_transcr_reg_TetR-rel_C_sf"/>
</dbReference>
<dbReference type="PRINTS" id="PR00455">
    <property type="entry name" value="HTHTETR"/>
</dbReference>
<dbReference type="EMBL" id="ANAH02000073">
    <property type="protein sequence ID" value="EPX55231.1"/>
    <property type="molecule type" value="Genomic_DNA"/>
</dbReference>
<dbReference type="OrthoDB" id="7056813at2"/>
<evidence type="ECO:0000256" key="2">
    <source>
        <dbReference type="ARBA" id="ARBA00023125"/>
    </source>
</evidence>
<dbReference type="Gene3D" id="1.10.357.10">
    <property type="entry name" value="Tetracycline Repressor, domain 2"/>
    <property type="match status" value="1"/>
</dbReference>
<dbReference type="SUPFAM" id="SSF46689">
    <property type="entry name" value="Homeodomain-like"/>
    <property type="match status" value="1"/>
</dbReference>
<dbReference type="InterPro" id="IPR025996">
    <property type="entry name" value="MT1864/Rv1816-like_C"/>
</dbReference>
<gene>
    <name evidence="7" type="ORF">D187_009438</name>
</gene>
<sequence length="222" mass="23664">MTRKTPTRPYHHGDLKRALLEASLELIREEGVDALTVAEVGRRVGVSSAAPYKHFADRQALLGALAKEGNRRLGEAMVAATQGSTDPHEAFRLSGVAYIRWAAENPALYRIATDPAHVDYTATSHDVDAPEALKGSMETFWPELAALVRSGAALPASHPLVQQLQGRALAQGMASLFVSGVFASLGITTADAERIARAVTGEDVPATPRRSHPPPRRGSSAT</sequence>
<comment type="caution">
    <text evidence="7">The sequence shown here is derived from an EMBL/GenBank/DDBJ whole genome shotgun (WGS) entry which is preliminary data.</text>
</comment>
<dbReference type="Pfam" id="PF13305">
    <property type="entry name" value="TetR_C_33"/>
    <property type="match status" value="1"/>
</dbReference>
<feature type="domain" description="HTH tetR-type" evidence="6">
    <location>
        <begin position="13"/>
        <end position="73"/>
    </location>
</feature>
<evidence type="ECO:0000256" key="1">
    <source>
        <dbReference type="ARBA" id="ARBA00023015"/>
    </source>
</evidence>
<keyword evidence="2 4" id="KW-0238">DNA-binding</keyword>
<name>S9NWF7_CYSF2</name>
<evidence type="ECO:0000256" key="3">
    <source>
        <dbReference type="ARBA" id="ARBA00023163"/>
    </source>
</evidence>
<keyword evidence="3" id="KW-0804">Transcription</keyword>
<dbReference type="PROSITE" id="PS50977">
    <property type="entry name" value="HTH_TETR_2"/>
    <property type="match status" value="1"/>
</dbReference>
<dbReference type="InterPro" id="IPR001647">
    <property type="entry name" value="HTH_TetR"/>
</dbReference>
<evidence type="ECO:0000259" key="6">
    <source>
        <dbReference type="PROSITE" id="PS50977"/>
    </source>
</evidence>
<dbReference type="InterPro" id="IPR050109">
    <property type="entry name" value="HTH-type_TetR-like_transc_reg"/>
</dbReference>
<dbReference type="Proteomes" id="UP000011682">
    <property type="component" value="Unassembled WGS sequence"/>
</dbReference>
<dbReference type="eggNOG" id="COG1309">
    <property type="taxonomic scope" value="Bacteria"/>
</dbReference>
<dbReference type="GO" id="GO:0003700">
    <property type="term" value="F:DNA-binding transcription factor activity"/>
    <property type="evidence" value="ECO:0007669"/>
    <property type="project" value="TreeGrafter"/>
</dbReference>
<dbReference type="AlphaFoldDB" id="S9NWF7"/>
<evidence type="ECO:0000256" key="4">
    <source>
        <dbReference type="PROSITE-ProRule" id="PRU00335"/>
    </source>
</evidence>
<keyword evidence="8" id="KW-1185">Reference proteome</keyword>
<dbReference type="SUPFAM" id="SSF48498">
    <property type="entry name" value="Tetracyclin repressor-like, C-terminal domain"/>
    <property type="match status" value="1"/>
</dbReference>
<reference evidence="7" key="1">
    <citation type="submission" date="2013-05" db="EMBL/GenBank/DDBJ databases">
        <title>Genome assembly of Cystobacter fuscus DSM 2262.</title>
        <authorList>
            <person name="Sharma G."/>
            <person name="Khatri I."/>
            <person name="Kaur C."/>
            <person name="Mayilraj S."/>
            <person name="Subramanian S."/>
        </authorList>
    </citation>
    <scope>NUCLEOTIDE SEQUENCE [LARGE SCALE GENOMIC DNA]</scope>
    <source>
        <strain evidence="7">DSM 2262</strain>
    </source>
</reference>
<keyword evidence="1" id="KW-0805">Transcription regulation</keyword>
<dbReference type="Pfam" id="PF00440">
    <property type="entry name" value="TetR_N"/>
    <property type="match status" value="1"/>
</dbReference>
<feature type="DNA-binding region" description="H-T-H motif" evidence="4">
    <location>
        <begin position="36"/>
        <end position="55"/>
    </location>
</feature>
<proteinExistence type="predicted"/>